<keyword evidence="3" id="KW-1185">Reference proteome</keyword>
<dbReference type="Proteomes" id="UP000010729">
    <property type="component" value="Unassembled WGS sequence"/>
</dbReference>
<dbReference type="OrthoDB" id="4902581at2"/>
<comment type="caution">
    <text evidence="2">The sequence shown here is derived from an EMBL/GenBank/DDBJ whole genome shotgun (WGS) entry which is preliminary data.</text>
</comment>
<evidence type="ECO:0000313" key="3">
    <source>
        <dbReference type="Proteomes" id="UP000010729"/>
    </source>
</evidence>
<evidence type="ECO:0000313" key="2">
    <source>
        <dbReference type="EMBL" id="EMY35767.1"/>
    </source>
</evidence>
<evidence type="ECO:0000256" key="1">
    <source>
        <dbReference type="SAM" id="MobiDB-lite"/>
    </source>
</evidence>
<accession>N1V6P7</accession>
<dbReference type="RefSeq" id="WP_005266927.1">
    <property type="nucleotide sequence ID" value="NZ_ANPE02000062.1"/>
</dbReference>
<proteinExistence type="predicted"/>
<feature type="compositionally biased region" description="Acidic residues" evidence="1">
    <location>
        <begin position="472"/>
        <end position="489"/>
    </location>
</feature>
<sequence length="533" mass="56905">MSVFEKRPGMALAAGALTLSAVAGTGLFALHLSGTTTVATSPASAEQTAVPVAKPEPVAAKIRDVPAEAALTEALEKAPKDWKTAGSVQRSATPPLPFSCTAGGSAPAVALSRQFRVDSERVQVVATAYTAGLGAEAMARLMDDADSCAGGGVAVRVGDFDGKKPGVEAHRVFTYEGFSSAQVVAFRRGDVVVFIAGSEGAPLSRLARELNGHLAGRLEGVCADQKSTVEDARRSPWSAAGYRPYTVNDTVSVRDLPLPRLAKGSEVEAVGLPGPKIKIERAKPAEEPIYPVWPPMPDKKAVPKPPASPDKAPVTQAKVAVLAEDETGPGCGWAFTGMSPVAFDAKAAGQDNEERRAKATEQLAAGTVRWQRDVLEYWEAYDGYVDDAAEYKDYAADVRKVNKAWDAIGEKWDEYWVAYDAYQAALGTRSQFFVDQDNARARYQNALDQCEADNREAAEEARKQAEEREKERDEDEKDEGEGEDSEEQQEPAPAPAPVDCEAAVAVPAILSYAPPPAPSEPAQPKDPRPANRR</sequence>
<feature type="region of interest" description="Disordered" evidence="1">
    <location>
        <begin position="453"/>
        <end position="533"/>
    </location>
</feature>
<dbReference type="AlphaFoldDB" id="N1V6P7"/>
<protein>
    <submittedName>
        <fullName evidence="2">Uncharacterized protein</fullName>
    </submittedName>
</protein>
<feature type="compositionally biased region" description="Basic and acidic residues" evidence="1">
    <location>
        <begin position="523"/>
        <end position="533"/>
    </location>
</feature>
<feature type="compositionally biased region" description="Basic and acidic residues" evidence="1">
    <location>
        <begin position="453"/>
        <end position="471"/>
    </location>
</feature>
<dbReference type="EMBL" id="ANPE02000062">
    <property type="protein sequence ID" value="EMY35767.1"/>
    <property type="molecule type" value="Genomic_DNA"/>
</dbReference>
<organism evidence="2 3">
    <name type="scientific">Arthrobacter crystallopoietes BAB-32</name>
    <dbReference type="NCBI Taxonomy" id="1246476"/>
    <lineage>
        <taxon>Bacteria</taxon>
        <taxon>Bacillati</taxon>
        <taxon>Actinomycetota</taxon>
        <taxon>Actinomycetes</taxon>
        <taxon>Micrococcales</taxon>
        <taxon>Micrococcaceae</taxon>
        <taxon>Crystallibacter</taxon>
    </lineage>
</organism>
<name>N1V6P7_9MICC</name>
<gene>
    <name evidence="2" type="ORF">D477_002466</name>
</gene>
<reference evidence="2 3" key="1">
    <citation type="journal article" date="2013" name="Genome Announc.">
        <title>Draft Genome Sequence of Arthrobacter crystallopoietes Strain BAB-32, Revealing Genes for Bioremediation.</title>
        <authorList>
            <person name="Joshi M.N."/>
            <person name="Pandit A.S."/>
            <person name="Sharma A."/>
            <person name="Pandya R.V."/>
            <person name="Desai S.M."/>
            <person name="Saxena A.K."/>
            <person name="Bagatharia S.B."/>
        </authorList>
    </citation>
    <scope>NUCLEOTIDE SEQUENCE [LARGE SCALE GENOMIC DNA]</scope>
    <source>
        <strain evidence="2 3">BAB-32</strain>
    </source>
</reference>
<feature type="region of interest" description="Disordered" evidence="1">
    <location>
        <begin position="290"/>
        <end position="312"/>
    </location>
</feature>